<protein>
    <submittedName>
        <fullName evidence="1">Uncharacterized protein</fullName>
    </submittedName>
</protein>
<evidence type="ECO:0000313" key="1">
    <source>
        <dbReference type="EMBL" id="SUA88701.1"/>
    </source>
</evidence>
<name>A0AAJ5CYM6_PANPU</name>
<accession>A0AAJ5CYM6</accession>
<dbReference type="EMBL" id="UGSJ01000001">
    <property type="protein sequence ID" value="SUA88701.1"/>
    <property type="molecule type" value="Genomic_DNA"/>
</dbReference>
<gene>
    <name evidence="1" type="ORF">NCTC13159_00151</name>
</gene>
<dbReference type="Proteomes" id="UP000254589">
    <property type="component" value="Unassembled WGS sequence"/>
</dbReference>
<proteinExistence type="predicted"/>
<sequence>MSAPLLGAVHCQGKSIRGFVDAPTLILVDE</sequence>
<organism evidence="1 2">
    <name type="scientific">Pandoraea pulmonicola</name>
    <dbReference type="NCBI Taxonomy" id="93221"/>
    <lineage>
        <taxon>Bacteria</taxon>
        <taxon>Pseudomonadati</taxon>
        <taxon>Pseudomonadota</taxon>
        <taxon>Betaproteobacteria</taxon>
        <taxon>Burkholderiales</taxon>
        <taxon>Burkholderiaceae</taxon>
        <taxon>Pandoraea</taxon>
    </lineage>
</organism>
<dbReference type="AlphaFoldDB" id="A0AAJ5CYM6"/>
<reference evidence="1 2" key="1">
    <citation type="submission" date="2018-06" db="EMBL/GenBank/DDBJ databases">
        <authorList>
            <consortium name="Pathogen Informatics"/>
            <person name="Doyle S."/>
        </authorList>
    </citation>
    <scope>NUCLEOTIDE SEQUENCE [LARGE SCALE GENOMIC DNA]</scope>
    <source>
        <strain evidence="1 2">NCTC13159</strain>
    </source>
</reference>
<comment type="caution">
    <text evidence="1">The sequence shown here is derived from an EMBL/GenBank/DDBJ whole genome shotgun (WGS) entry which is preliminary data.</text>
</comment>
<evidence type="ECO:0000313" key="2">
    <source>
        <dbReference type="Proteomes" id="UP000254589"/>
    </source>
</evidence>